<dbReference type="Gene3D" id="3.30.1330.40">
    <property type="entry name" value="RutC-like"/>
    <property type="match status" value="1"/>
</dbReference>
<comment type="caution">
    <text evidence="2">The sequence shown here is derived from an EMBL/GenBank/DDBJ whole genome shotgun (WGS) entry which is preliminary data.</text>
</comment>
<dbReference type="AlphaFoldDB" id="A0A0J6ZRD3"/>
<protein>
    <submittedName>
        <fullName evidence="2">Endoribonuclease L-PSP</fullName>
    </submittedName>
</protein>
<gene>
    <name evidence="2" type="ORF">AB840_01920</name>
</gene>
<keyword evidence="3" id="KW-1185">Reference proteome</keyword>
<dbReference type="Proteomes" id="UP000036503">
    <property type="component" value="Unassembled WGS sequence"/>
</dbReference>
<evidence type="ECO:0000313" key="2">
    <source>
        <dbReference type="EMBL" id="KMO87496.1"/>
    </source>
</evidence>
<dbReference type="Pfam" id="PF01042">
    <property type="entry name" value="Ribonuc_L-PSP"/>
    <property type="match status" value="1"/>
</dbReference>
<dbReference type="EMBL" id="LEKT01000004">
    <property type="protein sequence ID" value="KMO87496.1"/>
    <property type="molecule type" value="Genomic_DNA"/>
</dbReference>
<dbReference type="PATRIC" id="fig|1122219.3.peg.1619"/>
<comment type="similarity">
    <text evidence="1">Belongs to the RutC family.</text>
</comment>
<dbReference type="InterPro" id="IPR006056">
    <property type="entry name" value="RidA"/>
</dbReference>
<dbReference type="GO" id="GO:0005829">
    <property type="term" value="C:cytosol"/>
    <property type="evidence" value="ECO:0007669"/>
    <property type="project" value="TreeGrafter"/>
</dbReference>
<dbReference type="FunFam" id="3.30.1330.40:FF:000001">
    <property type="entry name" value="L-PSP family endoribonuclease"/>
    <property type="match status" value="1"/>
</dbReference>
<dbReference type="STRING" id="39029.BSR42_02895"/>
<dbReference type="InParanoid" id="A0A0J6ZRD3"/>
<evidence type="ECO:0000313" key="3">
    <source>
        <dbReference type="Proteomes" id="UP000036503"/>
    </source>
</evidence>
<evidence type="ECO:0000256" key="1">
    <source>
        <dbReference type="ARBA" id="ARBA00010552"/>
    </source>
</evidence>
<reference evidence="2 3" key="1">
    <citation type="submission" date="2015-06" db="EMBL/GenBank/DDBJ databases">
        <title>Draft genome sequence of beer spoilage bacterium Megasphaera cerevisiae type strain 20462.</title>
        <authorList>
            <person name="Kutumbaka K."/>
            <person name="Pasmowitz J."/>
            <person name="Mategko J."/>
            <person name="Reyes D."/>
            <person name="Friedrich A."/>
            <person name="Han S."/>
            <person name="Martens-Habbena W."/>
            <person name="Neal-McKinney J."/>
            <person name="Janagama H.K."/>
            <person name="Nadala C."/>
            <person name="Samadpour M."/>
        </authorList>
    </citation>
    <scope>NUCLEOTIDE SEQUENCE [LARGE SCALE GENOMIC DNA]</scope>
    <source>
        <strain evidence="2 3">DSM 20462</strain>
    </source>
</reference>
<dbReference type="CDD" id="cd00448">
    <property type="entry name" value="YjgF_YER057c_UK114_family"/>
    <property type="match status" value="1"/>
</dbReference>
<dbReference type="FunCoup" id="A0A0J6ZRD3">
    <property type="interactions" value="395"/>
</dbReference>
<dbReference type="NCBIfam" id="TIGR00004">
    <property type="entry name" value="Rid family detoxifying hydrolase"/>
    <property type="match status" value="1"/>
</dbReference>
<dbReference type="OrthoDB" id="9803101at2"/>
<accession>A0A0J6ZRD3</accession>
<organism evidence="2 3">
    <name type="scientific">Megasphaera cerevisiae DSM 20462</name>
    <dbReference type="NCBI Taxonomy" id="1122219"/>
    <lineage>
        <taxon>Bacteria</taxon>
        <taxon>Bacillati</taxon>
        <taxon>Bacillota</taxon>
        <taxon>Negativicutes</taxon>
        <taxon>Veillonellales</taxon>
        <taxon>Veillonellaceae</taxon>
        <taxon>Megasphaera</taxon>
    </lineage>
</organism>
<dbReference type="GO" id="GO:0019239">
    <property type="term" value="F:deaminase activity"/>
    <property type="evidence" value="ECO:0007669"/>
    <property type="project" value="TreeGrafter"/>
</dbReference>
<dbReference type="PANTHER" id="PTHR11803:SF39">
    <property type="entry name" value="2-IMINOBUTANOATE_2-IMINOPROPANOATE DEAMINASE"/>
    <property type="match status" value="1"/>
</dbReference>
<name>A0A0J6ZRD3_9FIRM</name>
<dbReference type="RefSeq" id="WP_048513146.1">
    <property type="nucleotide sequence ID" value="NZ_FUXD01000006.1"/>
</dbReference>
<dbReference type="SUPFAM" id="SSF55298">
    <property type="entry name" value="YjgF-like"/>
    <property type="match status" value="1"/>
</dbReference>
<dbReference type="PANTHER" id="PTHR11803">
    <property type="entry name" value="2-IMINOBUTANOATE/2-IMINOPROPANOATE DEAMINASE RIDA"/>
    <property type="match status" value="1"/>
</dbReference>
<dbReference type="InterPro" id="IPR006175">
    <property type="entry name" value="YjgF/YER057c/UK114"/>
</dbReference>
<dbReference type="InterPro" id="IPR035959">
    <property type="entry name" value="RutC-like_sf"/>
</dbReference>
<sequence>MSVTVIATEKAPGAVGPYSQAIKAGDFLFASGQIPINPEKGKITSGDVSGQAEQCMKNVGAILEAAGVSYDDVVKTTVYLTNINFFGAVNEVYAKYFQKNLPARSCVEISQLPKGAFVEVEVVAYCGK</sequence>
<proteinExistence type="inferred from homology"/>